<keyword evidence="2" id="KW-1185">Reference proteome</keyword>
<dbReference type="EMBL" id="JAUTXU010000216">
    <property type="protein sequence ID" value="KAK3698025.1"/>
    <property type="molecule type" value="Genomic_DNA"/>
</dbReference>
<sequence>MDIASLVLHEASNDALARDGLAEAGLVRMLWWIPETLKSSIIPSNIPTNRSSFNVGLEMAFSVSEVAGVEPMHSILERGNEDFGQRRRIQTLDNMSSDAVATRMRDNGIEVPEGRWLQAARTPQRNLDRGVANLSPLSNTAKSVNDLRAKLRAVKARLAEVAAWADTFKILRTRHKKLIEASLDTLEYPQCRSSGLSKRKEALQGANEARHIALLDFGLRLINLEASFKSVEASGVEQKTLDKIRSSILAADDAFNKLLRKGGIRTAVIVRELLEDQHALYTSAPLLSRDRRAYEPLQAAPSDFFPHEDVALIDMMPKCTDLSVPELADSRESSKISTQLLKGLFVTGNQPLPLALDRMGVNASKDLIPMVPAITDARKGGRLNPDNLKTRMLTTEMVEGLVKAFLSGRFGLNRGSSL</sequence>
<proteinExistence type="predicted"/>
<name>A0ACC3MLI2_9PEZI</name>
<comment type="caution">
    <text evidence="1">The sequence shown here is derived from an EMBL/GenBank/DDBJ whole genome shotgun (WGS) entry which is preliminary data.</text>
</comment>
<evidence type="ECO:0000313" key="1">
    <source>
        <dbReference type="EMBL" id="KAK3698025.1"/>
    </source>
</evidence>
<dbReference type="Proteomes" id="UP001281147">
    <property type="component" value="Unassembled WGS sequence"/>
</dbReference>
<evidence type="ECO:0000313" key="2">
    <source>
        <dbReference type="Proteomes" id="UP001281147"/>
    </source>
</evidence>
<organism evidence="1 2">
    <name type="scientific">Vermiconidia calcicola</name>
    <dbReference type="NCBI Taxonomy" id="1690605"/>
    <lineage>
        <taxon>Eukaryota</taxon>
        <taxon>Fungi</taxon>
        <taxon>Dikarya</taxon>
        <taxon>Ascomycota</taxon>
        <taxon>Pezizomycotina</taxon>
        <taxon>Dothideomycetes</taxon>
        <taxon>Dothideomycetidae</taxon>
        <taxon>Mycosphaerellales</taxon>
        <taxon>Extremaceae</taxon>
        <taxon>Vermiconidia</taxon>
    </lineage>
</organism>
<gene>
    <name evidence="1" type="ORF">LTR37_017141</name>
</gene>
<reference evidence="1" key="1">
    <citation type="submission" date="2023-07" db="EMBL/GenBank/DDBJ databases">
        <title>Black Yeasts Isolated from many extreme environments.</title>
        <authorList>
            <person name="Coleine C."/>
            <person name="Stajich J.E."/>
            <person name="Selbmann L."/>
        </authorList>
    </citation>
    <scope>NUCLEOTIDE SEQUENCE</scope>
    <source>
        <strain evidence="1">CCFEE 5714</strain>
    </source>
</reference>
<accession>A0ACC3MLI2</accession>
<protein>
    <submittedName>
        <fullName evidence="1">Uncharacterized protein</fullName>
    </submittedName>
</protein>